<evidence type="ECO:0000313" key="2">
    <source>
        <dbReference type="EMBL" id="PYH94954.1"/>
    </source>
</evidence>
<feature type="transmembrane region" description="Helical" evidence="1">
    <location>
        <begin position="12"/>
        <end position="33"/>
    </location>
</feature>
<proteinExistence type="predicted"/>
<sequence>MNHFLGQPFGRLRVGYVRMVSFLLSFFLFFFIYCTRVSPFASSSRAFLSGCFPRKEKRLGVFLAWRLGKGSERGEGFQLDNIRSVYFPFLCMCSSFAGLGRFLECRRCRCHLF</sequence>
<evidence type="ECO:0000313" key="3">
    <source>
        <dbReference type="Proteomes" id="UP000247810"/>
    </source>
</evidence>
<dbReference type="EMBL" id="KZ825862">
    <property type="protein sequence ID" value="PYH94954.1"/>
    <property type="molecule type" value="Genomic_DNA"/>
</dbReference>
<protein>
    <recommendedName>
        <fullName evidence="4">Transmembrane protein</fullName>
    </recommendedName>
</protein>
<organism evidence="2 3">
    <name type="scientific">Aspergillus ellipticus CBS 707.79</name>
    <dbReference type="NCBI Taxonomy" id="1448320"/>
    <lineage>
        <taxon>Eukaryota</taxon>
        <taxon>Fungi</taxon>
        <taxon>Dikarya</taxon>
        <taxon>Ascomycota</taxon>
        <taxon>Pezizomycotina</taxon>
        <taxon>Eurotiomycetes</taxon>
        <taxon>Eurotiomycetidae</taxon>
        <taxon>Eurotiales</taxon>
        <taxon>Aspergillaceae</taxon>
        <taxon>Aspergillus</taxon>
        <taxon>Aspergillus subgen. Circumdati</taxon>
    </lineage>
</organism>
<evidence type="ECO:0008006" key="4">
    <source>
        <dbReference type="Google" id="ProtNLM"/>
    </source>
</evidence>
<gene>
    <name evidence="2" type="ORF">BO71DRAFT_216937</name>
</gene>
<keyword evidence="1" id="KW-0472">Membrane</keyword>
<keyword evidence="3" id="KW-1185">Reference proteome</keyword>
<keyword evidence="1" id="KW-0812">Transmembrane</keyword>
<dbReference type="AlphaFoldDB" id="A0A319DCQ5"/>
<accession>A0A319DCQ5</accession>
<name>A0A319DCQ5_9EURO</name>
<evidence type="ECO:0000256" key="1">
    <source>
        <dbReference type="SAM" id="Phobius"/>
    </source>
</evidence>
<keyword evidence="1" id="KW-1133">Transmembrane helix</keyword>
<dbReference type="VEuPathDB" id="FungiDB:BO71DRAFT_216937"/>
<dbReference type="Proteomes" id="UP000247810">
    <property type="component" value="Unassembled WGS sequence"/>
</dbReference>
<reference evidence="2 3" key="1">
    <citation type="submission" date="2018-02" db="EMBL/GenBank/DDBJ databases">
        <title>The genomes of Aspergillus section Nigri reveals drivers in fungal speciation.</title>
        <authorList>
            <consortium name="DOE Joint Genome Institute"/>
            <person name="Vesth T.C."/>
            <person name="Nybo J."/>
            <person name="Theobald S."/>
            <person name="Brandl J."/>
            <person name="Frisvad J.C."/>
            <person name="Nielsen K.F."/>
            <person name="Lyhne E.K."/>
            <person name="Kogle M.E."/>
            <person name="Kuo A."/>
            <person name="Riley R."/>
            <person name="Clum A."/>
            <person name="Nolan M."/>
            <person name="Lipzen A."/>
            <person name="Salamov A."/>
            <person name="Henrissat B."/>
            <person name="Wiebenga A."/>
            <person name="De vries R.P."/>
            <person name="Grigoriev I.V."/>
            <person name="Mortensen U.H."/>
            <person name="Andersen M.R."/>
            <person name="Baker S.E."/>
        </authorList>
    </citation>
    <scope>NUCLEOTIDE SEQUENCE [LARGE SCALE GENOMIC DNA]</scope>
    <source>
        <strain evidence="2 3">CBS 707.79</strain>
    </source>
</reference>